<dbReference type="GO" id="GO:0003677">
    <property type="term" value="F:DNA binding"/>
    <property type="evidence" value="ECO:0007669"/>
    <property type="project" value="InterPro"/>
</dbReference>
<comment type="caution">
    <text evidence="4">The sequence shown here is derived from an EMBL/GenBank/DDBJ whole genome shotgun (WGS) entry which is preliminary data.</text>
</comment>
<reference evidence="4 5" key="1">
    <citation type="journal article" date="2016" name="Genome Biol. Evol.">
        <title>Divergent and convergent evolution of fungal pathogenicity.</title>
        <authorList>
            <person name="Shang Y."/>
            <person name="Xiao G."/>
            <person name="Zheng P."/>
            <person name="Cen K."/>
            <person name="Zhan S."/>
            <person name="Wang C."/>
        </authorList>
    </citation>
    <scope>NUCLEOTIDE SEQUENCE [LARGE SCALE GENOMIC DNA]</scope>
    <source>
        <strain evidence="4 5">ARSEF 2679</strain>
    </source>
</reference>
<keyword evidence="5" id="KW-1185">Reference proteome</keyword>
<dbReference type="OrthoDB" id="5595695at2759"/>
<dbReference type="EMBL" id="AZHB01000002">
    <property type="protein sequence ID" value="OAA72601.1"/>
    <property type="molecule type" value="Genomic_DNA"/>
</dbReference>
<accession>A0A168DGV2</accession>
<evidence type="ECO:0000313" key="4">
    <source>
        <dbReference type="EMBL" id="OAA72601.1"/>
    </source>
</evidence>
<feature type="region of interest" description="Disordered" evidence="2">
    <location>
        <begin position="1"/>
        <end position="84"/>
    </location>
</feature>
<dbReference type="GO" id="GO:0006351">
    <property type="term" value="P:DNA-templated transcription"/>
    <property type="evidence" value="ECO:0007669"/>
    <property type="project" value="InterPro"/>
</dbReference>
<dbReference type="PANTHER" id="PTHR47256:SF3">
    <property type="entry name" value="ZN(II)2CYS6 TRANSCRIPTION FACTOR (EUROFUNG)"/>
    <property type="match status" value="1"/>
</dbReference>
<dbReference type="GeneID" id="30017966"/>
<keyword evidence="1" id="KW-0539">Nucleus</keyword>
<dbReference type="InterPro" id="IPR007219">
    <property type="entry name" value="XnlR_reg_dom"/>
</dbReference>
<dbReference type="CDD" id="cd12148">
    <property type="entry name" value="fungal_TF_MHR"/>
    <property type="match status" value="1"/>
</dbReference>
<organism evidence="4 5">
    <name type="scientific">Cordyceps fumosorosea (strain ARSEF 2679)</name>
    <name type="common">Isaria fumosorosea</name>
    <dbReference type="NCBI Taxonomy" id="1081104"/>
    <lineage>
        <taxon>Eukaryota</taxon>
        <taxon>Fungi</taxon>
        <taxon>Dikarya</taxon>
        <taxon>Ascomycota</taxon>
        <taxon>Pezizomycotina</taxon>
        <taxon>Sordariomycetes</taxon>
        <taxon>Hypocreomycetidae</taxon>
        <taxon>Hypocreales</taxon>
        <taxon>Cordycipitaceae</taxon>
        <taxon>Cordyceps</taxon>
    </lineage>
</organism>
<dbReference type="STRING" id="1081104.A0A168DGV2"/>
<dbReference type="GO" id="GO:0008270">
    <property type="term" value="F:zinc ion binding"/>
    <property type="evidence" value="ECO:0007669"/>
    <property type="project" value="InterPro"/>
</dbReference>
<feature type="domain" description="Xylanolytic transcriptional activator regulatory" evidence="3">
    <location>
        <begin position="202"/>
        <end position="370"/>
    </location>
</feature>
<evidence type="ECO:0000313" key="5">
    <source>
        <dbReference type="Proteomes" id="UP000076744"/>
    </source>
</evidence>
<evidence type="ECO:0000256" key="1">
    <source>
        <dbReference type="ARBA" id="ARBA00023242"/>
    </source>
</evidence>
<dbReference type="AlphaFoldDB" id="A0A168DGV2"/>
<evidence type="ECO:0000256" key="2">
    <source>
        <dbReference type="SAM" id="MobiDB-lite"/>
    </source>
</evidence>
<name>A0A168DGV2_CORFA</name>
<dbReference type="InterPro" id="IPR053187">
    <property type="entry name" value="Notoamide_regulator"/>
</dbReference>
<dbReference type="Pfam" id="PF04082">
    <property type="entry name" value="Fungal_trans"/>
    <property type="match status" value="1"/>
</dbReference>
<evidence type="ECO:0000259" key="3">
    <source>
        <dbReference type="Pfam" id="PF04082"/>
    </source>
</evidence>
<sequence>MPPPAAGSLPRLLPKPSTAQERRQPASLPRKRQPVSNACNSCRTRKTKVRANHLPTGSSKAAWPPFNEAPRQPTTTTTERDGTTTDVEEHIISATAPGLRVDNLRKERTENFASIVELIRRSNGVSAEEIARRIREADNVDTTISDIADASMLLQSSAPPPPPPTVPAYPAGPYPASAPPRPLLASPWTTVSTDDRHMNHLLNLFFTWDNVVERIIYRPVFEEDVRHSQTGDADADADGDTNDGIRLCSRFLVNSLLALGCLYSMDPATYKTPGDSPSRGRLWADEAELLLQQCSQPSIPLMQGLYALFVYEGNLRSGQKSIEYFFRCMEMHGALDESLRRKLTNNTRLTPRQRREREAISWCMWGLYCYEWRSTEALGLRKLTRQPSIAKLWRESDFSLRQSDCVGYWWYPYPISLQAQPSMQVAVREADVALSLIVERILDYLHPEVETDTALTRPRDALELYNALAAWKYQLPDELRFENAVLPSVFLLHIALEVMYIAILRPFAHTTKERFGRFDPHERCAAHASHVVTAIWTFRAYGQLRYEYYLVHPLGTACYIMLQDAEAPVKMDSLVRACQCLYVMRTTLPLAVDVLSGVRAAFYKDRLTIPTFMARYFNRLEQLLKELDNVDIH</sequence>
<proteinExistence type="predicted"/>
<dbReference type="Proteomes" id="UP000076744">
    <property type="component" value="Unassembled WGS sequence"/>
</dbReference>
<gene>
    <name evidence="4" type="ORF">ISF_01674</name>
</gene>
<protein>
    <submittedName>
        <fullName evidence="4">Transcription factor</fullName>
    </submittedName>
</protein>
<dbReference type="RefSeq" id="XP_018708047.1">
    <property type="nucleotide sequence ID" value="XM_018845281.1"/>
</dbReference>
<dbReference type="PANTHER" id="PTHR47256">
    <property type="entry name" value="ZN(II)2CYS6 TRANSCRIPTION FACTOR (EUROFUNG)-RELATED"/>
    <property type="match status" value="1"/>
</dbReference>